<dbReference type="InterPro" id="IPR032803">
    <property type="entry name" value="PLDc_3"/>
</dbReference>
<sequence length="225" mass="25597">LFFQISPSTFCSRGRDDDLSTILKIIATAKKFIYVAVMNYIPITLSSSASKYWPMIDDALRSAAYENGVAVKLIISHWNHSHEQMFAFLRSLSTFAASLERGSLEIVSHTLKNCLQLPPIFQKLFYVPVYNERQGRIPNSRVNHNKYMVTEETAYIGITKCLSSCIFEPFVAGTSNWVGDYFIDTAGIGSVIQQEENDIKHDLSVVRQLQQVFIRDWNSSFATYL</sequence>
<protein>
    <submittedName>
        <fullName evidence="2">PLDc_3 domain-containing protein</fullName>
    </submittedName>
</protein>
<dbReference type="PANTHER" id="PTHR10185:SF17">
    <property type="entry name" value="GM01519P-RELATED"/>
    <property type="match status" value="1"/>
</dbReference>
<dbReference type="CDD" id="cd09107">
    <property type="entry name" value="PLDc_vPLD3_4_5_like_2"/>
    <property type="match status" value="1"/>
</dbReference>
<feature type="domain" description="PLD-like" evidence="1">
    <location>
        <begin position="2"/>
        <end position="106"/>
    </location>
</feature>
<proteinExistence type="predicted"/>
<dbReference type="SUPFAM" id="SSF56024">
    <property type="entry name" value="Phospholipase D/nuclease"/>
    <property type="match status" value="1"/>
</dbReference>
<dbReference type="InterPro" id="IPR050874">
    <property type="entry name" value="Diverse_PLD-related"/>
</dbReference>
<evidence type="ECO:0000259" key="1">
    <source>
        <dbReference type="Pfam" id="PF13918"/>
    </source>
</evidence>
<dbReference type="PANTHER" id="PTHR10185">
    <property type="entry name" value="PHOSPHOLIPASE D - RELATED"/>
    <property type="match status" value="1"/>
</dbReference>
<reference evidence="2" key="1">
    <citation type="submission" date="2016-06" db="UniProtKB">
        <authorList>
            <consortium name="WormBaseParasite"/>
        </authorList>
    </citation>
    <scope>IDENTIFICATION</scope>
</reference>
<dbReference type="WBParaSite" id="SBAD_0001046101-mRNA-1">
    <property type="protein sequence ID" value="SBAD_0001046101-mRNA-1"/>
    <property type="gene ID" value="SBAD_0001046101"/>
</dbReference>
<dbReference type="Gene3D" id="3.30.870.10">
    <property type="entry name" value="Endonuclease Chain A"/>
    <property type="match status" value="1"/>
</dbReference>
<dbReference type="AlphaFoldDB" id="A0A183J2K3"/>
<name>A0A183J2K3_9BILA</name>
<dbReference type="Pfam" id="PF13918">
    <property type="entry name" value="PLDc_3"/>
    <property type="match status" value="1"/>
</dbReference>
<accession>A0A183J2K3</accession>
<evidence type="ECO:0000313" key="2">
    <source>
        <dbReference type="WBParaSite" id="SBAD_0001046101-mRNA-1"/>
    </source>
</evidence>
<organism evidence="2">
    <name type="scientific">Soboliphyme baturini</name>
    <dbReference type="NCBI Taxonomy" id="241478"/>
    <lineage>
        <taxon>Eukaryota</taxon>
        <taxon>Metazoa</taxon>
        <taxon>Ecdysozoa</taxon>
        <taxon>Nematoda</taxon>
        <taxon>Enoplea</taxon>
        <taxon>Dorylaimia</taxon>
        <taxon>Dioctophymatida</taxon>
        <taxon>Dioctophymatoidea</taxon>
        <taxon>Soboliphymatidae</taxon>
        <taxon>Soboliphyme</taxon>
    </lineage>
</organism>